<dbReference type="NCBIfam" id="TIGR00738">
    <property type="entry name" value="rrf2_super"/>
    <property type="match status" value="1"/>
</dbReference>
<organism evidence="2 3">
    <name type="scientific">Desulfuromonas thiophila</name>
    <dbReference type="NCBI Taxonomy" id="57664"/>
    <lineage>
        <taxon>Bacteria</taxon>
        <taxon>Pseudomonadati</taxon>
        <taxon>Thermodesulfobacteriota</taxon>
        <taxon>Desulfuromonadia</taxon>
        <taxon>Desulfuromonadales</taxon>
        <taxon>Desulfuromonadaceae</taxon>
        <taxon>Desulfuromonas</taxon>
    </lineage>
</organism>
<dbReference type="EMBL" id="FNAQ01000005">
    <property type="protein sequence ID" value="SDE22686.1"/>
    <property type="molecule type" value="Genomic_DNA"/>
</dbReference>
<dbReference type="RefSeq" id="WP_092077693.1">
    <property type="nucleotide sequence ID" value="NZ_CALFZY010000008.1"/>
</dbReference>
<dbReference type="PANTHER" id="PTHR33221">
    <property type="entry name" value="WINGED HELIX-TURN-HELIX TRANSCRIPTIONAL REGULATOR, RRF2 FAMILY"/>
    <property type="match status" value="1"/>
</dbReference>
<dbReference type="InterPro" id="IPR036390">
    <property type="entry name" value="WH_DNA-bd_sf"/>
</dbReference>
<dbReference type="InterPro" id="IPR036388">
    <property type="entry name" value="WH-like_DNA-bd_sf"/>
</dbReference>
<dbReference type="InterPro" id="IPR000944">
    <property type="entry name" value="Tscrpt_reg_Rrf2"/>
</dbReference>
<gene>
    <name evidence="2" type="ORF">SAMN05661003_10588</name>
</gene>
<evidence type="ECO:0000313" key="2">
    <source>
        <dbReference type="EMBL" id="SDE22686.1"/>
    </source>
</evidence>
<dbReference type="GO" id="GO:0005829">
    <property type="term" value="C:cytosol"/>
    <property type="evidence" value="ECO:0007669"/>
    <property type="project" value="TreeGrafter"/>
</dbReference>
<proteinExistence type="predicted"/>
<dbReference type="Pfam" id="PF02082">
    <property type="entry name" value="Rrf2"/>
    <property type="match status" value="1"/>
</dbReference>
<keyword evidence="3" id="KW-1185">Reference proteome</keyword>
<dbReference type="GO" id="GO:0003677">
    <property type="term" value="F:DNA binding"/>
    <property type="evidence" value="ECO:0007669"/>
    <property type="project" value="UniProtKB-KW"/>
</dbReference>
<dbReference type="PANTHER" id="PTHR33221:SF5">
    <property type="entry name" value="HTH-TYPE TRANSCRIPTIONAL REGULATOR ISCR"/>
    <property type="match status" value="1"/>
</dbReference>
<accession>A0A1G7B8P7</accession>
<dbReference type="Proteomes" id="UP000243205">
    <property type="component" value="Unassembled WGS sequence"/>
</dbReference>
<dbReference type="STRING" id="57664.SAMN05661003_10588"/>
<evidence type="ECO:0000256" key="1">
    <source>
        <dbReference type="ARBA" id="ARBA00023125"/>
    </source>
</evidence>
<dbReference type="SUPFAM" id="SSF46785">
    <property type="entry name" value="Winged helix' DNA-binding domain"/>
    <property type="match status" value="1"/>
</dbReference>
<protein>
    <submittedName>
        <fullName evidence="2">Transcriptional regulator, BadM/Rrf2 family</fullName>
    </submittedName>
</protein>
<keyword evidence="1" id="KW-0238">DNA-binding</keyword>
<evidence type="ECO:0000313" key="3">
    <source>
        <dbReference type="Proteomes" id="UP000243205"/>
    </source>
</evidence>
<dbReference type="OrthoDB" id="9800519at2"/>
<dbReference type="PROSITE" id="PS51197">
    <property type="entry name" value="HTH_RRF2_2"/>
    <property type="match status" value="1"/>
</dbReference>
<dbReference type="AlphaFoldDB" id="A0A1G7B8P7"/>
<dbReference type="Gene3D" id="1.10.10.10">
    <property type="entry name" value="Winged helix-like DNA-binding domain superfamily/Winged helix DNA-binding domain"/>
    <property type="match status" value="1"/>
</dbReference>
<dbReference type="GO" id="GO:0003700">
    <property type="term" value="F:DNA-binding transcription factor activity"/>
    <property type="evidence" value="ECO:0007669"/>
    <property type="project" value="TreeGrafter"/>
</dbReference>
<reference evidence="3" key="1">
    <citation type="submission" date="2016-10" db="EMBL/GenBank/DDBJ databases">
        <authorList>
            <person name="Varghese N."/>
            <person name="Submissions S."/>
        </authorList>
    </citation>
    <scope>NUCLEOTIDE SEQUENCE [LARGE SCALE GENOMIC DNA]</scope>
    <source>
        <strain evidence="3">DSM 8987</strain>
    </source>
</reference>
<name>A0A1G7B8P7_9BACT</name>
<sequence>MRLSTKALYAVRAMVRLNLQQDGTPVSIREISDSEHISLTYLEQLFAKLRRSDLVQSVRGPGGGYVLARPADQIALVEIIDSVEETLAPAACVEGGKDCQMREFCVTHPVWLELGERIRTFLASISIEDLSRDAQRHVQMRLERSVSSAE</sequence>